<keyword evidence="4" id="KW-0798">TonB box</keyword>
<dbReference type="InterPro" id="IPR012910">
    <property type="entry name" value="Plug_dom"/>
</dbReference>
<feature type="domain" description="TonB-dependent receptor-like beta-barrel" evidence="6">
    <location>
        <begin position="433"/>
        <end position="885"/>
    </location>
</feature>
<gene>
    <name evidence="8" type="ordered locus">Hbal_2502</name>
</gene>
<comment type="similarity">
    <text evidence="4">Belongs to the TonB-dependent receptor family.</text>
</comment>
<dbReference type="STRING" id="582402.Hbal_2502"/>
<protein>
    <submittedName>
        <fullName evidence="8">TonB-dependent receptor</fullName>
    </submittedName>
</protein>
<dbReference type="eggNOG" id="COG1629">
    <property type="taxonomic scope" value="Bacteria"/>
</dbReference>
<evidence type="ECO:0000256" key="5">
    <source>
        <dbReference type="SAM" id="SignalP"/>
    </source>
</evidence>
<dbReference type="Pfam" id="PF07715">
    <property type="entry name" value="Plug"/>
    <property type="match status" value="1"/>
</dbReference>
<dbReference type="Gene3D" id="2.170.130.10">
    <property type="entry name" value="TonB-dependent receptor, plug domain"/>
    <property type="match status" value="1"/>
</dbReference>
<feature type="chain" id="PRO_5002973000" evidence="5">
    <location>
        <begin position="39"/>
        <end position="921"/>
    </location>
</feature>
<reference evidence="9" key="1">
    <citation type="journal article" date="2011" name="J. Bacteriol.">
        <title>Genome sequences of eight morphologically diverse alphaproteobacteria.</title>
        <authorList>
            <consortium name="US DOE Joint Genome Institute"/>
            <person name="Brown P.J."/>
            <person name="Kysela D.T."/>
            <person name="Buechlein A."/>
            <person name="Hemmerich C."/>
            <person name="Brun Y.V."/>
        </authorList>
    </citation>
    <scope>NUCLEOTIDE SEQUENCE [LARGE SCALE GENOMIC DNA]</scope>
    <source>
        <strain evidence="9">ATCC 49814 / DSM 5838 / IFAM 1418</strain>
    </source>
</reference>
<dbReference type="HOGENOM" id="CLU_006935_2_0_5"/>
<dbReference type="AlphaFoldDB" id="C6XNZ7"/>
<keyword evidence="5" id="KW-0732">Signal</keyword>
<dbReference type="GO" id="GO:0009279">
    <property type="term" value="C:cell outer membrane"/>
    <property type="evidence" value="ECO:0007669"/>
    <property type="project" value="UniProtKB-SubCell"/>
</dbReference>
<dbReference type="Pfam" id="PF00593">
    <property type="entry name" value="TonB_dep_Rec_b-barrel"/>
    <property type="match status" value="1"/>
</dbReference>
<dbReference type="InterPro" id="IPR010104">
    <property type="entry name" value="TonB_rcpt_bac"/>
</dbReference>
<dbReference type="Gene3D" id="2.40.170.20">
    <property type="entry name" value="TonB-dependent receptor, beta-barrel domain"/>
    <property type="match status" value="1"/>
</dbReference>
<proteinExistence type="inferred from homology"/>
<feature type="domain" description="TonB-dependent receptor plug" evidence="7">
    <location>
        <begin position="72"/>
        <end position="186"/>
    </location>
</feature>
<evidence type="ECO:0000256" key="3">
    <source>
        <dbReference type="ARBA" id="ARBA00023237"/>
    </source>
</evidence>
<dbReference type="EMBL" id="CP001678">
    <property type="protein sequence ID" value="ACT60177.1"/>
    <property type="molecule type" value="Genomic_DNA"/>
</dbReference>
<dbReference type="CDD" id="cd01347">
    <property type="entry name" value="ligand_gated_channel"/>
    <property type="match status" value="1"/>
</dbReference>
<organism evidence="8 9">
    <name type="scientific">Hirschia baltica (strain ATCC 49814 / DSM 5838 / IFAM 1418)</name>
    <dbReference type="NCBI Taxonomy" id="582402"/>
    <lineage>
        <taxon>Bacteria</taxon>
        <taxon>Pseudomonadati</taxon>
        <taxon>Pseudomonadota</taxon>
        <taxon>Alphaproteobacteria</taxon>
        <taxon>Hyphomonadales</taxon>
        <taxon>Hyphomonadaceae</taxon>
        <taxon>Hirschia</taxon>
    </lineage>
</organism>
<dbReference type="InterPro" id="IPR000531">
    <property type="entry name" value="Beta-barrel_TonB"/>
</dbReference>
<dbReference type="InterPro" id="IPR036942">
    <property type="entry name" value="Beta-barrel_TonB_sf"/>
</dbReference>
<keyword evidence="9" id="KW-1185">Reference proteome</keyword>
<dbReference type="PANTHER" id="PTHR40980">
    <property type="entry name" value="PLUG DOMAIN-CONTAINING PROTEIN"/>
    <property type="match status" value="1"/>
</dbReference>
<dbReference type="InterPro" id="IPR037066">
    <property type="entry name" value="Plug_dom_sf"/>
</dbReference>
<dbReference type="OrthoDB" id="5476657at2"/>
<dbReference type="RefSeq" id="WP_015828327.1">
    <property type="nucleotide sequence ID" value="NC_012982.1"/>
</dbReference>
<sequence>MSRDIQQRGSLKPSWLSSVSCAGLTLALVSASLPVANAQNVYVAAEEDAPKQLETIVVTGFRKSLEESLDLKRNTVNSTESIVAEDMGKMPDLNLAESIQRVPGVAISREGGEGRQVTLRGLGPQFTRTTLNGMEVPASSDGLDSSGGLNGSRAFDFNVFSSELFNRIDIQKSSKASTEEGGIAGTVDLYTPRPFDKPGFNVSGGVKMGYNDLTEEMDPRGSVIISNTFGDTFGIIGSLAYTQRTVRQEGFGSVRWQSPSNNGRTWADTSATVVNGTIAEGRTLDDVMAPRLPRLDYFGNDQERIGGAVALQYRPTANMDFVLDVVHSELENYRDAYNLMGQFRNLFDSITPVEVSISEDGKSLTSGTFDNVVLRVENRLTESTTKFDQLAFNGDIDLDDNKSIHFILGASESDFRVEQYRFNLTAIEGTTMGFNFTGDENFPSLTYGFDVTDPSNFGFTGPTIRANDVKRKNVTAGLDFTWEIGASNLKAGVIFNDREIDTLTSNVVERTEPTSLDGLTTLLPVSNFGEGIASGGIPGNFVVADYDATIAAYQLGPWVPDAVDGGTFNIQEKTQGAYVEFSAEAELLGRPLRSNAGVRVVETEITSAGSVPTGEGDVAVSVTNSFTTVLPSTNFAWELSDDVQMRLNMGRTMSRPGLGALSPTSTYSGVNGTLSGGNPFLDPILSNQIDIGVEWYFAPESVLAATLFYKDIDGFVATFSESGRVDAIFADLILTDVEYDAATWVNPINDDYIISRPLNNDGSELTGFELAYQQPFTFMPGALSNLGVQANYTYVKSESEYGQGASALTAPLIGLSEHSWNATVYYETEVYGGRLSANGRSEYNTTVPGRNGSAEEATDGSVNIDASAFWNINDFVTLTFEAINLTDEDERLFVTGDGSQDLVREYNHTGRQFFVGARMQF</sequence>
<dbReference type="PANTHER" id="PTHR40980:SF3">
    <property type="entry name" value="TONB-DEPENDENT RECEPTOR-LIKE BETA-BARREL DOMAIN-CONTAINING PROTEIN"/>
    <property type="match status" value="1"/>
</dbReference>
<evidence type="ECO:0000259" key="7">
    <source>
        <dbReference type="Pfam" id="PF07715"/>
    </source>
</evidence>
<dbReference type="SUPFAM" id="SSF56935">
    <property type="entry name" value="Porins"/>
    <property type="match status" value="1"/>
</dbReference>
<comment type="subcellular location">
    <subcellularLocation>
        <location evidence="1 4">Cell outer membrane</location>
    </subcellularLocation>
</comment>
<evidence type="ECO:0000256" key="4">
    <source>
        <dbReference type="RuleBase" id="RU003357"/>
    </source>
</evidence>
<evidence type="ECO:0000259" key="6">
    <source>
        <dbReference type="Pfam" id="PF00593"/>
    </source>
</evidence>
<evidence type="ECO:0000256" key="1">
    <source>
        <dbReference type="ARBA" id="ARBA00004442"/>
    </source>
</evidence>
<dbReference type="KEGG" id="hba:Hbal_2502"/>
<dbReference type="Proteomes" id="UP000002745">
    <property type="component" value="Chromosome"/>
</dbReference>
<dbReference type="NCBIfam" id="TIGR01782">
    <property type="entry name" value="TonB-Xanth-Caul"/>
    <property type="match status" value="1"/>
</dbReference>
<dbReference type="eggNOG" id="COG4771">
    <property type="taxonomic scope" value="Bacteria"/>
</dbReference>
<keyword evidence="8" id="KW-0675">Receptor</keyword>
<evidence type="ECO:0000313" key="8">
    <source>
        <dbReference type="EMBL" id="ACT60177.1"/>
    </source>
</evidence>
<keyword evidence="2 4" id="KW-0472">Membrane</keyword>
<name>C6XNZ7_HIRBI</name>
<feature type="signal peptide" evidence="5">
    <location>
        <begin position="1"/>
        <end position="38"/>
    </location>
</feature>
<accession>C6XNZ7</accession>
<keyword evidence="3" id="KW-0998">Cell outer membrane</keyword>
<evidence type="ECO:0000313" key="9">
    <source>
        <dbReference type="Proteomes" id="UP000002745"/>
    </source>
</evidence>
<evidence type="ECO:0000256" key="2">
    <source>
        <dbReference type="ARBA" id="ARBA00023136"/>
    </source>
</evidence>